<organism evidence="8">
    <name type="scientific">Streptomyces sp. NBC_00060</name>
    <dbReference type="NCBI Taxonomy" id="2975636"/>
    <lineage>
        <taxon>Bacteria</taxon>
        <taxon>Bacillati</taxon>
        <taxon>Actinomycetota</taxon>
        <taxon>Actinomycetes</taxon>
        <taxon>Kitasatosporales</taxon>
        <taxon>Streptomycetaceae</taxon>
        <taxon>Streptomyces</taxon>
    </lineage>
</organism>
<evidence type="ECO:0000259" key="5">
    <source>
        <dbReference type="Pfam" id="PF00753"/>
    </source>
</evidence>
<dbReference type="GO" id="GO:0046872">
    <property type="term" value="F:metal ion binding"/>
    <property type="evidence" value="ECO:0007669"/>
    <property type="project" value="UniProtKB-KW"/>
</dbReference>
<keyword evidence="1" id="KW-0479">Metal-binding</keyword>
<dbReference type="EMBL" id="CP108253">
    <property type="protein sequence ID" value="WTU40658.1"/>
    <property type="molecule type" value="Genomic_DNA"/>
</dbReference>
<dbReference type="SUPFAM" id="SSF55718">
    <property type="entry name" value="SCP-like"/>
    <property type="match status" value="1"/>
</dbReference>
<dbReference type="Pfam" id="PF00753">
    <property type="entry name" value="Lactamase_B"/>
    <property type="match status" value="1"/>
</dbReference>
<feature type="domain" description="Alkyl sulfatase dimerisation" evidence="6">
    <location>
        <begin position="359"/>
        <end position="489"/>
    </location>
</feature>
<dbReference type="PANTHER" id="PTHR43223:SF1">
    <property type="entry name" value="ALKYL_ARYL-SULFATASE BDS1"/>
    <property type="match status" value="1"/>
</dbReference>
<dbReference type="Gene3D" id="3.60.15.30">
    <property type="entry name" value="Metallo-beta-lactamase domain"/>
    <property type="match status" value="1"/>
</dbReference>
<dbReference type="InterPro" id="IPR038536">
    <property type="entry name" value="Alkyl/aryl-sulf_dimr_sf"/>
</dbReference>
<evidence type="ECO:0000256" key="1">
    <source>
        <dbReference type="ARBA" id="ARBA00022723"/>
    </source>
</evidence>
<feature type="domain" description="Alkyl sulfatase C-terminal" evidence="7">
    <location>
        <begin position="503"/>
        <end position="621"/>
    </location>
</feature>
<dbReference type="GO" id="GO:0046983">
    <property type="term" value="F:protein dimerization activity"/>
    <property type="evidence" value="ECO:0007669"/>
    <property type="project" value="InterPro"/>
</dbReference>
<dbReference type="AlphaFoldDB" id="A0AAU2H191"/>
<feature type="domain" description="Metallo-beta-lactamase" evidence="5">
    <location>
        <begin position="117"/>
        <end position="290"/>
    </location>
</feature>
<reference evidence="8" key="1">
    <citation type="submission" date="2022-10" db="EMBL/GenBank/DDBJ databases">
        <title>The complete genomes of actinobacterial strains from the NBC collection.</title>
        <authorList>
            <person name="Joergensen T.S."/>
            <person name="Alvarez Arevalo M."/>
            <person name="Sterndorff E.B."/>
            <person name="Faurdal D."/>
            <person name="Vuksanovic O."/>
            <person name="Mourched A.-S."/>
            <person name="Charusanti P."/>
            <person name="Shaw S."/>
            <person name="Blin K."/>
            <person name="Weber T."/>
        </authorList>
    </citation>
    <scope>NUCLEOTIDE SEQUENCE</scope>
    <source>
        <strain evidence="8">NBC_00060</strain>
    </source>
</reference>
<dbReference type="PANTHER" id="PTHR43223">
    <property type="entry name" value="ALKYL/ARYL-SULFATASE"/>
    <property type="match status" value="1"/>
</dbReference>
<dbReference type="InterPro" id="IPR052195">
    <property type="entry name" value="Bact_Alkyl/Aryl-Sulfatase"/>
</dbReference>
<dbReference type="InterPro" id="IPR029228">
    <property type="entry name" value="Alkyl_sulf_dimr"/>
</dbReference>
<dbReference type="Gene3D" id="3.30.1050.10">
    <property type="entry name" value="SCP2 sterol-binding domain"/>
    <property type="match status" value="1"/>
</dbReference>
<evidence type="ECO:0000259" key="6">
    <source>
        <dbReference type="Pfam" id="PF14863"/>
    </source>
</evidence>
<dbReference type="InterPro" id="IPR036527">
    <property type="entry name" value="SCP2_sterol-bd_dom_sf"/>
</dbReference>
<sequence>MTNGRNAAARPEPVEPTPFVVRSNRPAVQGVPSDVSDFRNAQQGLIARPDVPVIPARDGEGVAWDFGRFEFLSDEDEIPPSVNARVWRQGRMNAMAGLYLVTRAEDGGVYQVRGYDLANMTIVEGRTGLIVIDPLGSYETAQYALRLYRATTEDQRPVKAIVYTASCVDHFGGSRGLFAERGDAVPEDLAVYAPDGFLDDAVRRHVVEGLATACLVDHTYGTRLEAGPCGLIDSGPGLTVSAGEATLIPPTHQLSGEVEADGVRLVLQPAAGLQSPAEMNVYLPDRKVLYLTAPGLLGGLGDVRARHLDETLKAFGGVAEIVAGAYEWPGWGDKAVSARLAARRDAWVRRQSQPSNRPFYAAGYVGTATQAARQTWLRLLGHEFVAATDAVAATPASATTAKRYVVALGGAEAVLAAAREEYDAETPRYERVVELLDHVVAAACDPATVSPAVLEAATSLQALALTQLGYLAEYGPLRNAYLTAARDLSPGSQPPGSRPVVGDLVRHANPAQYFAAVAARLDGPSAAELRDPIVLLWMFTNTGQSGVTVLRDGVLVYTDTRGDTMPPGVDKPQATITLTRDVLDQLLAPGPDFAANFDAAVRAGRVQVDDRAAADTVFGYLLPAIPAVN</sequence>
<evidence type="ECO:0000256" key="3">
    <source>
        <dbReference type="ARBA" id="ARBA00022833"/>
    </source>
</evidence>
<dbReference type="Pfam" id="PF14864">
    <property type="entry name" value="Alkyl_sulf_C"/>
    <property type="match status" value="1"/>
</dbReference>
<comment type="similarity">
    <text evidence="4">Belongs to the metallo-beta-lactamase superfamily. Type III sulfatase family.</text>
</comment>
<evidence type="ECO:0000256" key="4">
    <source>
        <dbReference type="ARBA" id="ARBA00033751"/>
    </source>
</evidence>
<dbReference type="Gene3D" id="1.25.40.880">
    <property type="entry name" value="Alkyl sulfatase, dimerisation domain"/>
    <property type="match status" value="1"/>
</dbReference>
<gene>
    <name evidence="8" type="ORF">OHV25_14190</name>
</gene>
<evidence type="ECO:0000259" key="7">
    <source>
        <dbReference type="Pfam" id="PF14864"/>
    </source>
</evidence>
<evidence type="ECO:0000256" key="2">
    <source>
        <dbReference type="ARBA" id="ARBA00022801"/>
    </source>
</evidence>
<keyword evidence="3" id="KW-0862">Zinc</keyword>
<dbReference type="SUPFAM" id="SSF56281">
    <property type="entry name" value="Metallo-hydrolase/oxidoreductase"/>
    <property type="match status" value="1"/>
</dbReference>
<dbReference type="Pfam" id="PF14863">
    <property type="entry name" value="Alkyl_sulf_dimr"/>
    <property type="match status" value="1"/>
</dbReference>
<evidence type="ECO:0000313" key="8">
    <source>
        <dbReference type="EMBL" id="WTU40658.1"/>
    </source>
</evidence>
<dbReference type="InterPro" id="IPR029229">
    <property type="entry name" value="Alkyl_sulf_C"/>
</dbReference>
<keyword evidence="2" id="KW-0378">Hydrolase</keyword>
<dbReference type="InterPro" id="IPR036866">
    <property type="entry name" value="RibonucZ/Hydroxyglut_hydro"/>
</dbReference>
<name>A0AAU2H191_9ACTN</name>
<dbReference type="InterPro" id="IPR001279">
    <property type="entry name" value="Metallo-B-lactamas"/>
</dbReference>
<protein>
    <submittedName>
        <fullName evidence="8">MBL fold metallo-hydrolase</fullName>
    </submittedName>
</protein>
<accession>A0AAU2H191</accession>
<proteinExistence type="inferred from homology"/>
<dbReference type="GO" id="GO:0016787">
    <property type="term" value="F:hydrolase activity"/>
    <property type="evidence" value="ECO:0007669"/>
    <property type="project" value="UniProtKB-KW"/>
</dbReference>